<reference evidence="1 2" key="1">
    <citation type="submission" date="2021-06" db="EMBL/GenBank/DDBJ databases">
        <authorList>
            <person name="Palmer J.M."/>
        </authorList>
    </citation>
    <scope>NUCLEOTIDE SEQUENCE [LARGE SCALE GENOMIC DNA]</scope>
    <source>
        <strain evidence="1 2">GA_2019</strain>
        <tissue evidence="1">Muscle</tissue>
    </source>
</reference>
<proteinExistence type="predicted"/>
<evidence type="ECO:0000313" key="1">
    <source>
        <dbReference type="EMBL" id="MEQ2158691.1"/>
    </source>
</evidence>
<evidence type="ECO:0000313" key="2">
    <source>
        <dbReference type="Proteomes" id="UP001476798"/>
    </source>
</evidence>
<accession>A0ABV0MHY1</accession>
<comment type="caution">
    <text evidence="1">The sequence shown here is derived from an EMBL/GenBank/DDBJ whole genome shotgun (WGS) entry which is preliminary data.</text>
</comment>
<name>A0ABV0MHY1_9TELE</name>
<protein>
    <submittedName>
        <fullName evidence="1">Uncharacterized protein</fullName>
    </submittedName>
</protein>
<dbReference type="Proteomes" id="UP001476798">
    <property type="component" value="Unassembled WGS sequence"/>
</dbReference>
<dbReference type="EMBL" id="JAHRIO010001094">
    <property type="protein sequence ID" value="MEQ2158691.1"/>
    <property type="molecule type" value="Genomic_DNA"/>
</dbReference>
<gene>
    <name evidence="1" type="ORF">GOODEAATRI_015064</name>
</gene>
<keyword evidence="2" id="KW-1185">Reference proteome</keyword>
<organism evidence="1 2">
    <name type="scientific">Goodea atripinnis</name>
    <dbReference type="NCBI Taxonomy" id="208336"/>
    <lineage>
        <taxon>Eukaryota</taxon>
        <taxon>Metazoa</taxon>
        <taxon>Chordata</taxon>
        <taxon>Craniata</taxon>
        <taxon>Vertebrata</taxon>
        <taxon>Euteleostomi</taxon>
        <taxon>Actinopterygii</taxon>
        <taxon>Neopterygii</taxon>
        <taxon>Teleostei</taxon>
        <taxon>Neoteleostei</taxon>
        <taxon>Acanthomorphata</taxon>
        <taxon>Ovalentaria</taxon>
        <taxon>Atherinomorphae</taxon>
        <taxon>Cyprinodontiformes</taxon>
        <taxon>Goodeidae</taxon>
        <taxon>Goodea</taxon>
    </lineage>
</organism>
<sequence length="133" mass="14694">MSSNSVQLFYRSGRCVRVKIRRRQSAAYTAAAAVRFWVSIGVPAVALRMHDAVFVSMHERVLVCMCVRVCMCLCVEGSAHVCGQPGVHWCCESSESGESVNSFIPTPLGTSDREEFTLEFLAAALPQCFTFSY</sequence>